<reference evidence="3" key="1">
    <citation type="submission" date="2023-07" db="EMBL/GenBank/DDBJ databases">
        <title>30 novel species of actinomycetes from the DSMZ collection.</title>
        <authorList>
            <person name="Nouioui I."/>
        </authorList>
    </citation>
    <scope>NUCLEOTIDE SEQUENCE [LARGE SCALE GENOMIC DNA]</scope>
    <source>
        <strain evidence="3">DSM 42041</strain>
    </source>
</reference>
<dbReference type="InterPro" id="IPR053797">
    <property type="entry name" value="CypD-like"/>
</dbReference>
<evidence type="ECO:0000259" key="1">
    <source>
        <dbReference type="Pfam" id="PF02441"/>
    </source>
</evidence>
<organism evidence="2 3">
    <name type="scientific">Streptomyces hazeniae</name>
    <dbReference type="NCBI Taxonomy" id="3075538"/>
    <lineage>
        <taxon>Bacteria</taxon>
        <taxon>Bacillati</taxon>
        <taxon>Actinomycetota</taxon>
        <taxon>Actinomycetes</taxon>
        <taxon>Kitasatosporales</taxon>
        <taxon>Streptomycetaceae</taxon>
        <taxon>Streptomyces</taxon>
    </lineage>
</organism>
<dbReference type="EMBL" id="JAVREQ010000009">
    <property type="protein sequence ID" value="MDT0379531.1"/>
    <property type="molecule type" value="Genomic_DNA"/>
</dbReference>
<comment type="caution">
    <text evidence="2">The sequence shown here is derived from an EMBL/GenBank/DDBJ whole genome shotgun (WGS) entry which is preliminary data.</text>
</comment>
<name>A0ABU2NRB0_9ACTN</name>
<proteinExistence type="predicted"/>
<dbReference type="InterPro" id="IPR036551">
    <property type="entry name" value="Flavin_trans-like"/>
</dbReference>
<dbReference type="InterPro" id="IPR003382">
    <property type="entry name" value="Flavoprotein"/>
</dbReference>
<gene>
    <name evidence="2" type="ORF">RM572_12225</name>
</gene>
<dbReference type="Gene3D" id="3.40.50.1950">
    <property type="entry name" value="Flavin prenyltransferase-like"/>
    <property type="match status" value="1"/>
</dbReference>
<dbReference type="Proteomes" id="UP001183414">
    <property type="component" value="Unassembled WGS sequence"/>
</dbReference>
<protein>
    <submittedName>
        <fullName evidence="2">CypD family RiPP peptide-cysteine decarboxylase</fullName>
    </submittedName>
</protein>
<keyword evidence="3" id="KW-1185">Reference proteome</keyword>
<feature type="domain" description="Flavoprotein" evidence="1">
    <location>
        <begin position="13"/>
        <end position="156"/>
    </location>
</feature>
<dbReference type="RefSeq" id="WP_311673334.1">
    <property type="nucleotide sequence ID" value="NZ_JAVREQ010000009.1"/>
</dbReference>
<accession>A0ABU2NRB0</accession>
<dbReference type="NCBIfam" id="NF033753">
    <property type="entry name" value="RiPP_decarbCypD"/>
    <property type="match status" value="1"/>
</dbReference>
<evidence type="ECO:0000313" key="3">
    <source>
        <dbReference type="Proteomes" id="UP001183414"/>
    </source>
</evidence>
<evidence type="ECO:0000313" key="2">
    <source>
        <dbReference type="EMBL" id="MDT0379531.1"/>
    </source>
</evidence>
<sequence>MNVDRFEGDELHLHVTGSISAALVPWWVHLLRTLQADLTINVSVTQSAKRFLTVRSLQHLVDGHVWTDSWDEPGLPEEVNSGKSGNSACFILFPATLDTLMRLAQGRADSPALLMLQVTDRPIVIADTLPGSNEIVEGHLRALRSRHNIQFAPRVTGVRASSRSTAEVGFNLPGAIAVANQMMKKGHPHE</sequence>
<dbReference type="Pfam" id="PF02441">
    <property type="entry name" value="Flavoprotein"/>
    <property type="match status" value="1"/>
</dbReference>
<dbReference type="SUPFAM" id="SSF52507">
    <property type="entry name" value="Homo-oligomeric flavin-containing Cys decarboxylases, HFCD"/>
    <property type="match status" value="1"/>
</dbReference>